<evidence type="ECO:0000256" key="4">
    <source>
        <dbReference type="ARBA" id="ARBA00023125"/>
    </source>
</evidence>
<dbReference type="NCBIfam" id="TIGR02044">
    <property type="entry name" value="CueR"/>
    <property type="match status" value="1"/>
</dbReference>
<dbReference type="Pfam" id="PF00376">
    <property type="entry name" value="MerR"/>
    <property type="match status" value="1"/>
</dbReference>
<dbReference type="Proteomes" id="UP001597474">
    <property type="component" value="Unassembled WGS sequence"/>
</dbReference>
<comment type="caution">
    <text evidence="7">The sequence shown here is derived from an EMBL/GenBank/DDBJ whole genome shotgun (WGS) entry which is preliminary data.</text>
</comment>
<dbReference type="InterPro" id="IPR047057">
    <property type="entry name" value="MerR_fam"/>
</dbReference>
<dbReference type="Gene3D" id="1.10.1660.10">
    <property type="match status" value="1"/>
</dbReference>
<organism evidence="7 8">
    <name type="scientific">Sulfitobacter aestuarii</name>
    <dbReference type="NCBI Taxonomy" id="2161676"/>
    <lineage>
        <taxon>Bacteria</taxon>
        <taxon>Pseudomonadati</taxon>
        <taxon>Pseudomonadota</taxon>
        <taxon>Alphaproteobacteria</taxon>
        <taxon>Rhodobacterales</taxon>
        <taxon>Roseobacteraceae</taxon>
        <taxon>Sulfitobacter</taxon>
    </lineage>
</organism>
<evidence type="ECO:0000256" key="3">
    <source>
        <dbReference type="ARBA" id="ARBA00023015"/>
    </source>
</evidence>
<proteinExistence type="predicted"/>
<dbReference type="InterPro" id="IPR009061">
    <property type="entry name" value="DNA-bd_dom_put_sf"/>
</dbReference>
<dbReference type="SUPFAM" id="SSF46955">
    <property type="entry name" value="Putative DNA-binding domain"/>
    <property type="match status" value="1"/>
</dbReference>
<dbReference type="PANTHER" id="PTHR30204">
    <property type="entry name" value="REDOX-CYCLING DRUG-SENSING TRANSCRIPTIONAL ACTIVATOR SOXR"/>
    <property type="match status" value="1"/>
</dbReference>
<evidence type="ECO:0000256" key="5">
    <source>
        <dbReference type="ARBA" id="ARBA00023163"/>
    </source>
</evidence>
<keyword evidence="2" id="KW-0963">Cytoplasm</keyword>
<protein>
    <submittedName>
        <fullName evidence="7">Cu(I)-responsive transcriptional regulator</fullName>
    </submittedName>
</protein>
<dbReference type="PRINTS" id="PR00040">
    <property type="entry name" value="HTHMERR"/>
</dbReference>
<comment type="subcellular location">
    <subcellularLocation>
        <location evidence="1">Cytoplasm</location>
    </subcellularLocation>
</comment>
<evidence type="ECO:0000256" key="2">
    <source>
        <dbReference type="ARBA" id="ARBA00022490"/>
    </source>
</evidence>
<dbReference type="PANTHER" id="PTHR30204:SF94">
    <property type="entry name" value="HEAVY METAL-DEPENDENT TRANSCRIPTIONAL REGULATOR HI_0293-RELATED"/>
    <property type="match status" value="1"/>
</dbReference>
<gene>
    <name evidence="7" type="primary">cueR</name>
    <name evidence="7" type="ORF">ACFSUD_17880</name>
</gene>
<dbReference type="InterPro" id="IPR011789">
    <property type="entry name" value="CueR"/>
</dbReference>
<reference evidence="8" key="1">
    <citation type="journal article" date="2019" name="Int. J. Syst. Evol. Microbiol.">
        <title>The Global Catalogue of Microorganisms (GCM) 10K type strain sequencing project: providing services to taxonomists for standard genome sequencing and annotation.</title>
        <authorList>
            <consortium name="The Broad Institute Genomics Platform"/>
            <consortium name="The Broad Institute Genome Sequencing Center for Infectious Disease"/>
            <person name="Wu L."/>
            <person name="Ma J."/>
        </authorList>
    </citation>
    <scope>NUCLEOTIDE SEQUENCE [LARGE SCALE GENOMIC DNA]</scope>
    <source>
        <strain evidence="8">TISTR 2562</strain>
    </source>
</reference>
<keyword evidence="8" id="KW-1185">Reference proteome</keyword>
<dbReference type="Pfam" id="PF09278">
    <property type="entry name" value="MerR-DNA-bind"/>
    <property type="match status" value="1"/>
</dbReference>
<feature type="domain" description="HTH merR-type" evidence="6">
    <location>
        <begin position="1"/>
        <end position="68"/>
    </location>
</feature>
<dbReference type="SMART" id="SM00422">
    <property type="entry name" value="HTH_MERR"/>
    <property type="match status" value="1"/>
</dbReference>
<evidence type="ECO:0000259" key="6">
    <source>
        <dbReference type="PROSITE" id="PS50937"/>
    </source>
</evidence>
<dbReference type="InterPro" id="IPR000551">
    <property type="entry name" value="MerR-type_HTH_dom"/>
</dbReference>
<evidence type="ECO:0000256" key="1">
    <source>
        <dbReference type="ARBA" id="ARBA00004496"/>
    </source>
</evidence>
<keyword evidence="5" id="KW-0804">Transcription</keyword>
<sequence>MNIGEVAKRAGLPPKTIRYYEDIGLVTPRRDNNGYRAFRETDMHKLTFLARARTLGFTIEDCRNLLALWEDEQRASADVRAIAQSHLAQIETKIADLEAMRDTLAILVRDCAGDQRPDCPILKRLEAPN</sequence>
<dbReference type="EMBL" id="JBHUMP010000025">
    <property type="protein sequence ID" value="MFD2741446.1"/>
    <property type="molecule type" value="Genomic_DNA"/>
</dbReference>
<dbReference type="InterPro" id="IPR015358">
    <property type="entry name" value="Tscrpt_reg_MerR_DNA-bd"/>
</dbReference>
<evidence type="ECO:0000313" key="8">
    <source>
        <dbReference type="Proteomes" id="UP001597474"/>
    </source>
</evidence>
<keyword evidence="4" id="KW-0238">DNA-binding</keyword>
<evidence type="ECO:0000313" key="7">
    <source>
        <dbReference type="EMBL" id="MFD2741446.1"/>
    </source>
</evidence>
<keyword evidence="3" id="KW-0805">Transcription regulation</keyword>
<name>A0ABW5U8D5_9RHOB</name>
<dbReference type="PROSITE" id="PS50937">
    <property type="entry name" value="HTH_MERR_2"/>
    <property type="match status" value="1"/>
</dbReference>
<dbReference type="RefSeq" id="WP_386375871.1">
    <property type="nucleotide sequence ID" value="NZ_JBHUMP010000025.1"/>
</dbReference>
<accession>A0ABW5U8D5</accession>